<dbReference type="PANTHER" id="PTHR37422">
    <property type="entry name" value="TEICHURONIC ACID BIOSYNTHESIS PROTEIN TUAE"/>
    <property type="match status" value="1"/>
</dbReference>
<feature type="domain" description="O-antigen ligase-related" evidence="6">
    <location>
        <begin position="242"/>
        <end position="392"/>
    </location>
</feature>
<sequence length="468" mass="52387">MLTNQRSSRSSVLAFFVVLAAMGVGIVAGFLAGAKPFYLVLAVVAVTAVVCLFTNFEFTVLGLLILRSSLDPFSAQQLPAAFALGVDALTLLYVTVLLLTKQRVQTNKFFWIFTLWVALQGLWIVLPALGLGLGTSYLSFSIREWLRIFSWLMVYLLVMQLDGRIHPQKVISTLFLSLIVPLIVGFMQLLLPSRLPYFLACSGCLNSTIGHPSAFGTFLFLFIGLTLWKLEQVRQRGLWIILLATLAFFLVMTKSFTSLVIFCVFIVALTAPKLNLLKLIGGVMFLSIVLGFFANTPFGQEKLSAILDTPLFNPDTDISRTLMLAVGEGANSANWRIAQWTYLFQAWQKSPLLGYGLGTSPYLTTTMFIGFYAHNDYMRFLTEQGIVGLFIVLSFFVAQFFYLFQLLRNSPPSSPKSQLCLTLIAILVGIVLGMPSDNVWSHTTLFFYWWLLFAVASWDWEQLEDENS</sequence>
<feature type="transmembrane region" description="Helical" evidence="5">
    <location>
        <begin position="12"/>
        <end position="32"/>
    </location>
</feature>
<dbReference type="InterPro" id="IPR007016">
    <property type="entry name" value="O-antigen_ligase-rel_domated"/>
</dbReference>
<evidence type="ECO:0000313" key="7">
    <source>
        <dbReference type="EMBL" id="MBD2778485.1"/>
    </source>
</evidence>
<feature type="transmembrane region" description="Helical" evidence="5">
    <location>
        <begin position="352"/>
        <end position="373"/>
    </location>
</feature>
<evidence type="ECO:0000259" key="6">
    <source>
        <dbReference type="Pfam" id="PF04932"/>
    </source>
</evidence>
<dbReference type="Proteomes" id="UP000629098">
    <property type="component" value="Unassembled WGS sequence"/>
</dbReference>
<feature type="transmembrane region" description="Helical" evidence="5">
    <location>
        <begin position="111"/>
        <end position="133"/>
    </location>
</feature>
<dbReference type="RefSeq" id="WP_190838195.1">
    <property type="nucleotide sequence ID" value="NZ_CAWPPI010000126.1"/>
</dbReference>
<feature type="transmembrane region" description="Helical" evidence="5">
    <location>
        <begin position="442"/>
        <end position="460"/>
    </location>
</feature>
<feature type="transmembrane region" description="Helical" evidence="5">
    <location>
        <begin position="39"/>
        <end position="66"/>
    </location>
</feature>
<dbReference type="InterPro" id="IPR051533">
    <property type="entry name" value="WaaL-like"/>
</dbReference>
<feature type="transmembrane region" description="Helical" evidence="5">
    <location>
        <begin position="170"/>
        <end position="189"/>
    </location>
</feature>
<reference evidence="7" key="1">
    <citation type="submission" date="2020-09" db="EMBL/GenBank/DDBJ databases">
        <title>Iningainema tapete sp. nov. (Scytonemataceae, Cyanobacteria) from greenhouses in central Florida (USA) produces two types of nodularin with biosynthetic potential for microcystin-LR and anabaenopeptins.</title>
        <authorList>
            <person name="Berthold D.E."/>
            <person name="Lefler F.W."/>
            <person name="Huang I.-S."/>
            <person name="Abdulla H."/>
            <person name="Zimba P.V."/>
            <person name="Laughinghouse H.D. IV."/>
        </authorList>
    </citation>
    <scope>NUCLEOTIDE SEQUENCE</scope>
    <source>
        <strain evidence="7">BLCCT55</strain>
    </source>
</reference>
<keyword evidence="2 5" id="KW-0812">Transmembrane</keyword>
<keyword evidence="4 5" id="KW-0472">Membrane</keyword>
<feature type="transmembrane region" description="Helical" evidence="5">
    <location>
        <begin position="240"/>
        <end position="270"/>
    </location>
</feature>
<keyword evidence="3 5" id="KW-1133">Transmembrane helix</keyword>
<evidence type="ECO:0000313" key="8">
    <source>
        <dbReference type="Proteomes" id="UP000629098"/>
    </source>
</evidence>
<feature type="transmembrane region" description="Helical" evidence="5">
    <location>
        <begin position="385"/>
        <end position="407"/>
    </location>
</feature>
<comment type="caution">
    <text evidence="7">The sequence shown here is derived from an EMBL/GenBank/DDBJ whole genome shotgun (WGS) entry which is preliminary data.</text>
</comment>
<evidence type="ECO:0000256" key="4">
    <source>
        <dbReference type="ARBA" id="ARBA00023136"/>
    </source>
</evidence>
<evidence type="ECO:0000256" key="2">
    <source>
        <dbReference type="ARBA" id="ARBA00022692"/>
    </source>
</evidence>
<protein>
    <submittedName>
        <fullName evidence="7">O-antigen ligase family protein</fullName>
    </submittedName>
</protein>
<dbReference type="PANTHER" id="PTHR37422:SF23">
    <property type="entry name" value="TEICHURONIC ACID BIOSYNTHESIS PROTEIN TUAE"/>
    <property type="match status" value="1"/>
</dbReference>
<dbReference type="Pfam" id="PF04932">
    <property type="entry name" value="Wzy_C"/>
    <property type="match status" value="1"/>
</dbReference>
<evidence type="ECO:0000256" key="5">
    <source>
        <dbReference type="SAM" id="Phobius"/>
    </source>
</evidence>
<feature type="transmembrane region" description="Helical" evidence="5">
    <location>
        <begin position="209"/>
        <end position="228"/>
    </location>
</feature>
<dbReference type="EMBL" id="JACXAE010000126">
    <property type="protein sequence ID" value="MBD2778485.1"/>
    <property type="molecule type" value="Genomic_DNA"/>
</dbReference>
<proteinExistence type="predicted"/>
<gene>
    <name evidence="7" type="ORF">ICL16_42190</name>
</gene>
<dbReference type="GO" id="GO:0016020">
    <property type="term" value="C:membrane"/>
    <property type="evidence" value="ECO:0007669"/>
    <property type="project" value="UniProtKB-SubCell"/>
</dbReference>
<feature type="transmembrane region" description="Helical" evidence="5">
    <location>
        <begin position="419"/>
        <end position="436"/>
    </location>
</feature>
<feature type="transmembrane region" description="Helical" evidence="5">
    <location>
        <begin position="276"/>
        <end position="294"/>
    </location>
</feature>
<name>A0A8J7CI19_9CYAN</name>
<dbReference type="GO" id="GO:0016874">
    <property type="term" value="F:ligase activity"/>
    <property type="evidence" value="ECO:0007669"/>
    <property type="project" value="UniProtKB-KW"/>
</dbReference>
<evidence type="ECO:0000256" key="1">
    <source>
        <dbReference type="ARBA" id="ARBA00004141"/>
    </source>
</evidence>
<keyword evidence="7" id="KW-0436">Ligase</keyword>
<comment type="subcellular location">
    <subcellularLocation>
        <location evidence="1">Membrane</location>
        <topology evidence="1">Multi-pass membrane protein</topology>
    </subcellularLocation>
</comment>
<accession>A0A8J7CI19</accession>
<dbReference type="AlphaFoldDB" id="A0A8J7CI19"/>
<feature type="transmembrane region" description="Helical" evidence="5">
    <location>
        <begin position="78"/>
        <end position="99"/>
    </location>
</feature>
<feature type="transmembrane region" description="Helical" evidence="5">
    <location>
        <begin position="145"/>
        <end position="163"/>
    </location>
</feature>
<organism evidence="7 8">
    <name type="scientific">Iningainema tapete BLCC-T55</name>
    <dbReference type="NCBI Taxonomy" id="2748662"/>
    <lineage>
        <taxon>Bacteria</taxon>
        <taxon>Bacillati</taxon>
        <taxon>Cyanobacteriota</taxon>
        <taxon>Cyanophyceae</taxon>
        <taxon>Nostocales</taxon>
        <taxon>Scytonemataceae</taxon>
        <taxon>Iningainema tapete</taxon>
    </lineage>
</organism>
<keyword evidence="8" id="KW-1185">Reference proteome</keyword>
<evidence type="ECO:0000256" key="3">
    <source>
        <dbReference type="ARBA" id="ARBA00022989"/>
    </source>
</evidence>